<feature type="compositionally biased region" description="Pro residues" evidence="3">
    <location>
        <begin position="1565"/>
        <end position="1577"/>
    </location>
</feature>
<organism evidence="5 6">
    <name type="scientific">Orchesella dallaii</name>
    <dbReference type="NCBI Taxonomy" id="48710"/>
    <lineage>
        <taxon>Eukaryota</taxon>
        <taxon>Metazoa</taxon>
        <taxon>Ecdysozoa</taxon>
        <taxon>Arthropoda</taxon>
        <taxon>Hexapoda</taxon>
        <taxon>Collembola</taxon>
        <taxon>Entomobryomorpha</taxon>
        <taxon>Entomobryoidea</taxon>
        <taxon>Orchesellidae</taxon>
        <taxon>Orchesellinae</taxon>
        <taxon>Orchesella</taxon>
    </lineage>
</organism>
<feature type="region of interest" description="Disordered" evidence="3">
    <location>
        <begin position="1344"/>
        <end position="1366"/>
    </location>
</feature>
<feature type="compositionally biased region" description="Acidic residues" evidence="3">
    <location>
        <begin position="1825"/>
        <end position="1834"/>
    </location>
</feature>
<feature type="compositionally biased region" description="Acidic residues" evidence="3">
    <location>
        <begin position="611"/>
        <end position="623"/>
    </location>
</feature>
<dbReference type="Pfam" id="PF00595">
    <property type="entry name" value="PDZ"/>
    <property type="match status" value="3"/>
</dbReference>
<dbReference type="Pfam" id="PF23598">
    <property type="entry name" value="LRR_14"/>
    <property type="match status" value="1"/>
</dbReference>
<feature type="region of interest" description="Disordered" evidence="3">
    <location>
        <begin position="1544"/>
        <end position="1582"/>
    </location>
</feature>
<feature type="compositionally biased region" description="Basic and acidic residues" evidence="3">
    <location>
        <begin position="1356"/>
        <end position="1366"/>
    </location>
</feature>
<dbReference type="SMART" id="SM00369">
    <property type="entry name" value="LRR_TYP"/>
    <property type="match status" value="13"/>
</dbReference>
<dbReference type="InterPro" id="IPR003591">
    <property type="entry name" value="Leu-rich_rpt_typical-subtyp"/>
</dbReference>
<dbReference type="SMART" id="SM00228">
    <property type="entry name" value="PDZ"/>
    <property type="match status" value="3"/>
</dbReference>
<dbReference type="InterPro" id="IPR001478">
    <property type="entry name" value="PDZ"/>
</dbReference>
<feature type="region of interest" description="Disordered" evidence="3">
    <location>
        <begin position="1426"/>
        <end position="1474"/>
    </location>
</feature>
<feature type="compositionally biased region" description="Low complexity" evidence="3">
    <location>
        <begin position="1454"/>
        <end position="1469"/>
    </location>
</feature>
<dbReference type="InterPro" id="IPR001611">
    <property type="entry name" value="Leu-rich_rpt"/>
</dbReference>
<evidence type="ECO:0000313" key="6">
    <source>
        <dbReference type="Proteomes" id="UP001642540"/>
    </source>
</evidence>
<dbReference type="SMART" id="SM00364">
    <property type="entry name" value="LRR_BAC"/>
    <property type="match status" value="7"/>
</dbReference>
<feature type="domain" description="PDZ" evidence="4">
    <location>
        <begin position="736"/>
        <end position="824"/>
    </location>
</feature>
<dbReference type="SUPFAM" id="SSF50156">
    <property type="entry name" value="PDZ domain-like"/>
    <property type="match status" value="3"/>
</dbReference>
<dbReference type="InterPro" id="IPR032675">
    <property type="entry name" value="LRR_dom_sf"/>
</dbReference>
<dbReference type="Gene3D" id="3.80.10.10">
    <property type="entry name" value="Ribonuclease Inhibitor"/>
    <property type="match status" value="4"/>
</dbReference>
<feature type="compositionally biased region" description="Basic and acidic residues" evidence="3">
    <location>
        <begin position="601"/>
        <end position="610"/>
    </location>
</feature>
<feature type="compositionally biased region" description="Basic and acidic residues" evidence="3">
    <location>
        <begin position="1730"/>
        <end position="1745"/>
    </location>
</feature>
<feature type="compositionally biased region" description="Basic and acidic residues" evidence="3">
    <location>
        <begin position="1304"/>
        <end position="1328"/>
    </location>
</feature>
<dbReference type="SMART" id="SM00365">
    <property type="entry name" value="LRR_SD22"/>
    <property type="match status" value="6"/>
</dbReference>
<feature type="compositionally biased region" description="Basic and acidic residues" evidence="3">
    <location>
        <begin position="467"/>
        <end position="477"/>
    </location>
</feature>
<feature type="compositionally biased region" description="Basic and acidic residues" evidence="3">
    <location>
        <begin position="1865"/>
        <end position="1878"/>
    </location>
</feature>
<dbReference type="InterPro" id="IPR025875">
    <property type="entry name" value="Leu-rich_rpt_4"/>
</dbReference>
<feature type="compositionally biased region" description="Low complexity" evidence="3">
    <location>
        <begin position="1835"/>
        <end position="1859"/>
    </location>
</feature>
<dbReference type="InterPro" id="IPR050614">
    <property type="entry name" value="Synaptic_Scaffolding_LAP-MAGUK"/>
</dbReference>
<dbReference type="PROSITE" id="PS51450">
    <property type="entry name" value="LRR"/>
    <property type="match status" value="4"/>
</dbReference>
<feature type="compositionally biased region" description="Polar residues" evidence="3">
    <location>
        <begin position="1426"/>
        <end position="1436"/>
    </location>
</feature>
<dbReference type="Gene3D" id="2.30.42.10">
    <property type="match status" value="3"/>
</dbReference>
<feature type="compositionally biased region" description="Polar residues" evidence="3">
    <location>
        <begin position="1686"/>
        <end position="1701"/>
    </location>
</feature>
<evidence type="ECO:0000256" key="1">
    <source>
        <dbReference type="ARBA" id="ARBA00022614"/>
    </source>
</evidence>
<feature type="region of interest" description="Disordered" evidence="3">
    <location>
        <begin position="1952"/>
        <end position="1996"/>
    </location>
</feature>
<dbReference type="PROSITE" id="PS50106">
    <property type="entry name" value="PDZ"/>
    <property type="match status" value="3"/>
</dbReference>
<keyword evidence="6" id="KW-1185">Reference proteome</keyword>
<feature type="region of interest" description="Disordered" evidence="3">
    <location>
        <begin position="842"/>
        <end position="870"/>
    </location>
</feature>
<feature type="compositionally biased region" description="Low complexity" evidence="3">
    <location>
        <begin position="1265"/>
        <end position="1279"/>
    </location>
</feature>
<protein>
    <recommendedName>
        <fullName evidence="4">PDZ domain-containing protein</fullName>
    </recommendedName>
</protein>
<feature type="compositionally biased region" description="Polar residues" evidence="3">
    <location>
        <begin position="512"/>
        <end position="521"/>
    </location>
</feature>
<dbReference type="InterPro" id="IPR055414">
    <property type="entry name" value="LRR_R13L4/SHOC2-like"/>
</dbReference>
<feature type="region of interest" description="Disordered" evidence="3">
    <location>
        <begin position="1254"/>
        <end position="1280"/>
    </location>
</feature>
<feature type="compositionally biased region" description="Basic and acidic residues" evidence="3">
    <location>
        <begin position="1813"/>
        <end position="1824"/>
    </location>
</feature>
<dbReference type="PANTHER" id="PTHR23119:SF44">
    <property type="entry name" value="PROTEIN LAP4"/>
    <property type="match status" value="1"/>
</dbReference>
<dbReference type="InterPro" id="IPR036034">
    <property type="entry name" value="PDZ_sf"/>
</dbReference>
<evidence type="ECO:0000256" key="2">
    <source>
        <dbReference type="ARBA" id="ARBA00022737"/>
    </source>
</evidence>
<reference evidence="5 6" key="1">
    <citation type="submission" date="2024-08" db="EMBL/GenBank/DDBJ databases">
        <authorList>
            <person name="Cucini C."/>
            <person name="Frati F."/>
        </authorList>
    </citation>
    <scope>NUCLEOTIDE SEQUENCE [LARGE SCALE GENOMIC DNA]</scope>
</reference>
<name>A0ABP1S5P2_9HEXA</name>
<keyword evidence="2" id="KW-0677">Repeat</keyword>
<keyword evidence="1" id="KW-0433">Leucine-rich repeat</keyword>
<proteinExistence type="predicted"/>
<feature type="region of interest" description="Disordered" evidence="3">
    <location>
        <begin position="467"/>
        <end position="627"/>
    </location>
</feature>
<feature type="domain" description="PDZ" evidence="4">
    <location>
        <begin position="988"/>
        <end position="1078"/>
    </location>
</feature>
<evidence type="ECO:0000259" key="4">
    <source>
        <dbReference type="PROSITE" id="PS50106"/>
    </source>
</evidence>
<feature type="region of interest" description="Disordered" evidence="3">
    <location>
        <begin position="1797"/>
        <end position="1878"/>
    </location>
</feature>
<feature type="region of interest" description="Disordered" evidence="3">
    <location>
        <begin position="1724"/>
        <end position="1762"/>
    </location>
</feature>
<dbReference type="SUPFAM" id="SSF52058">
    <property type="entry name" value="L domain-like"/>
    <property type="match status" value="2"/>
</dbReference>
<feature type="compositionally biased region" description="Polar residues" evidence="3">
    <location>
        <begin position="1956"/>
        <end position="1976"/>
    </location>
</feature>
<evidence type="ECO:0000256" key="3">
    <source>
        <dbReference type="SAM" id="MobiDB-lite"/>
    </source>
</evidence>
<feature type="region of interest" description="Disordered" evidence="3">
    <location>
        <begin position="1668"/>
        <end position="1710"/>
    </location>
</feature>
<feature type="compositionally biased region" description="Basic residues" evidence="3">
    <location>
        <begin position="1985"/>
        <end position="1996"/>
    </location>
</feature>
<comment type="caution">
    <text evidence="5">The sequence shown here is derived from an EMBL/GenBank/DDBJ whole genome shotgun (WGS) entry which is preliminary data.</text>
</comment>
<dbReference type="Pfam" id="PF12799">
    <property type="entry name" value="LRR_4"/>
    <property type="match status" value="1"/>
</dbReference>
<feature type="compositionally biased region" description="Basic and acidic residues" evidence="3">
    <location>
        <begin position="569"/>
        <end position="590"/>
    </location>
</feature>
<accession>A0ABP1S5P2</accession>
<feature type="compositionally biased region" description="Polar residues" evidence="3">
    <location>
        <begin position="845"/>
        <end position="870"/>
    </location>
</feature>
<evidence type="ECO:0000313" key="5">
    <source>
        <dbReference type="EMBL" id="CAL8144101.1"/>
    </source>
</evidence>
<dbReference type="PANTHER" id="PTHR23119">
    <property type="entry name" value="DISCS LARGE"/>
    <property type="match status" value="1"/>
</dbReference>
<feature type="domain" description="PDZ" evidence="4">
    <location>
        <begin position="1085"/>
        <end position="1176"/>
    </location>
</feature>
<feature type="region of interest" description="Disordered" evidence="3">
    <location>
        <begin position="1292"/>
        <end position="1328"/>
    </location>
</feature>
<gene>
    <name evidence="5" type="ORF">ODALV1_LOCUS30080</name>
</gene>
<dbReference type="Proteomes" id="UP001642540">
    <property type="component" value="Unassembled WGS sequence"/>
</dbReference>
<dbReference type="EMBL" id="CAXLJM020000160">
    <property type="protein sequence ID" value="CAL8144101.1"/>
    <property type="molecule type" value="Genomic_DNA"/>
</dbReference>
<feature type="region of interest" description="Disordered" evidence="3">
    <location>
        <begin position="689"/>
        <end position="718"/>
    </location>
</feature>
<sequence>MKKWTAKGMSCVPFRSCNQHVEYVDKRHQSLSSIPDETFRYARTLEELLLDANHIRELPKQLVNLTRLRKLCLSDNEIRELPQNLGNLANLAELDVSRNEIQTIPTSIQNLTRMRILDLSSNPISVLPPSFCAMKSLTTLTLNDTALTELPDGFGNLTSLVSVELRENALRGLPPSFESLRNLERLDLGDNELTDLPPFIGKLTKLVELWLDHNLLFRLPKEIGNLEKLVCLDVSENQLDELPDEVGNLRSLTDFIASQNNLDRLPPTFGQLSNLTVLKFEQNKLSKIHPSFGMCTKIQELFLRENLLEEVGDWISSLANLKILNMDCNRISSVTEKVENLKSLGVLSLRMNLIERLPDEIGACVNLMVIDVSGNRLQNLPFTITSLSLLKAVWLSENQSQPMPHFSTDYVLSEPVLTCYLLPQLNSDSSQQHQPSLPISNIYRTSGDHDLSSSRLYNGFLADDDRSAEARGERDKYGLPVMPPSDPSLVDIDMSARNTTVKFQDRSDDESSVNGTESESTGFVRHNTPHPRDLKAKFQKWFGGNKPKSKTVDKVFVAPDENENSKGPFRPERQKVDPDLYAGQHEEPHKSTSPPPQASAREMEENRTDTSEAEETEGADTDENAQNMEEKHVGFDVDDQDESEEYQQEERVNLRLHRRDTPHHLKNKRINAEGDADTLKAILQRVQQRPATATATYEPKETLNPPQSQAPPENDVVDTADSQEQPQVMPITKTLQLILNREVGHPFGLNIAGGLGSSPFMDNDQSIFISKVVPGGLAEAAGLEAGDRVVSVNGVDFVNIEHKAAVDAIRQAGNKIVFSVERKVLPSDEPSPAPAAVHYHHPRENLQNPPATASSLQPNSGRVSGTSSKENLTEVKALVTVPEPEQPSNVVAPSQPSPNLVFPCPKPYKGISSFDAMIPSEVKAPSAVVTVTIKQPDAVSERVSDIFLPAPTDLGTVTETITKSTLTETVFTRVTHNEPVMVPLETEIINIDKRSSESLGVKIVSGSEEDCYPFGNNQAGVFVVYLTKDSPAARCGLRIGHRIIEINGRLVDPTDKNKIAVSLLEAGNNIELKIRKHPPPPGFLEVELTRAEGEPLGMHIKGGTDNPGNPLRKNDSGIFISKILPSGAISRCGILKVGMQILSVNGHPLLNVTHNDAVNVLRGAGSEIEMMVANGYDQNEVDRLRAEGKLPDKIVEVLSNSEEAAAAAAKVSAANHSPVPESKELVEAKGPVAKPSVDKVMEVVRAAEQLVVPSSPTGFKDKGTKSSSSSTAVAPSSPGFDVRKTTVVMTGHSLTSPGLGGQRRFQDDSSPSERETVEYPETIEPKPRTHFSHENATYANLNDLHHSSVGNSREGGLGERSESAHSDDILRNGEREDVFIDSDGMNGGVEARNPVFNGNSNHHEIGLPPVPPGGFGYRQKMVPSQLTLGGSSTHSDSSNDGKEGPGHVPPIPTPRTSIGSIGGRSSPSPMEEGPKELKVKIKDLSPRTVNVQLTVPLAPSEEFESEEQEPVFQFKPAFHRVPSPIFNTPLVTFIPPEVESTLSHKRTVTPQKSDDSSVEDVFNSVPPPPPEIPPPPKDTNGQTISDVRASTVSARAKFFEQEIQQCSTTSNKPATKQFSFLSQYEVDRMKQEEEKKIAAIGGSMDVLRTTELEQVVEEDEDFYLEELNSGDMDGNEEKMQGGSHGDISTTSGLGDSSTRINAASRASGQTRSISASSISSISSTGSIRTAKAERRLNDKLSREAGLRGMDPTLGMDLSPSEQRALQAEKRAAWRKARLKSLEQDAVQAQMVLNRMNELIDGSPPGPNSNNQSSEEHGSTEKLDNDGNEAADEENNISIKNTSKSSTFKSKSYSSSTFTSANEPFFETKESSSSDSELPKVHFPSLYIRKKSAGPKKVVGERERVVGEKVSRKTQEWFNEATGNFEIRTVEIIEKIIEHEVETTEQKIISIELDSPLKSTSSVSGEETLGTTFAETPNSSGNTNGGKRKKRKGSKKK</sequence>